<sequence length="140" mass="16478">MVIMNTDDEQYGRPEWRPIWIVRFEPTRFNADWISDRRSRMKPPLWRFTADPNYAPTLWDEQRTTQLLQWKKLYVARLESLCFPAEWKLLARAPADPDQPPADYDRNIDGTIVTINPADADFLTPPPRTAGLQRLNEGTY</sequence>
<keyword evidence="2" id="KW-1185">Reference proteome</keyword>
<reference evidence="1 2" key="1">
    <citation type="submission" date="2018-09" db="EMBL/GenBank/DDBJ databases">
        <title>Zymobacter palmae IAM14233 (=T109) whole genome analysis.</title>
        <authorList>
            <person name="Yanase H."/>
        </authorList>
    </citation>
    <scope>NUCLEOTIDE SEQUENCE [LARGE SCALE GENOMIC DNA]</scope>
    <source>
        <strain evidence="1 2">IAM14233</strain>
    </source>
</reference>
<dbReference type="Proteomes" id="UP000267342">
    <property type="component" value="Chromosome"/>
</dbReference>
<dbReference type="KEGG" id="zpl:ZBT109_1218"/>
<protein>
    <submittedName>
        <fullName evidence="1">Myb superfamily proteins</fullName>
    </submittedName>
</protein>
<dbReference type="AlphaFoldDB" id="A0A348HEC6"/>
<evidence type="ECO:0000313" key="2">
    <source>
        <dbReference type="Proteomes" id="UP000267342"/>
    </source>
</evidence>
<accession>A0A348HEC6</accession>
<organism evidence="1 2">
    <name type="scientific">Zymobacter palmae</name>
    <dbReference type="NCBI Taxonomy" id="33074"/>
    <lineage>
        <taxon>Bacteria</taxon>
        <taxon>Pseudomonadati</taxon>
        <taxon>Pseudomonadota</taxon>
        <taxon>Gammaproteobacteria</taxon>
        <taxon>Oceanospirillales</taxon>
        <taxon>Halomonadaceae</taxon>
        <taxon>Zymobacter group</taxon>
        <taxon>Zymobacter</taxon>
    </lineage>
</organism>
<evidence type="ECO:0000313" key="1">
    <source>
        <dbReference type="EMBL" id="BBG29978.1"/>
    </source>
</evidence>
<proteinExistence type="predicted"/>
<name>A0A348HEC6_9GAMM</name>
<gene>
    <name evidence="1" type="ORF">ZBT109_1218</name>
</gene>
<dbReference type="STRING" id="1123510.GCA_000620025_01395"/>
<dbReference type="EMBL" id="AP018933">
    <property type="protein sequence ID" value="BBG29978.1"/>
    <property type="molecule type" value="Genomic_DNA"/>
</dbReference>